<reference evidence="2" key="1">
    <citation type="submission" date="2024-07" db="EMBL/GenBank/DDBJ databases">
        <authorList>
            <person name="Yu S.T."/>
        </authorList>
    </citation>
    <scope>NUCLEOTIDE SEQUENCE</scope>
    <source>
        <strain evidence="2">R35</strain>
    </source>
</reference>
<protein>
    <submittedName>
        <fullName evidence="2">CHAT domain-containing protein</fullName>
    </submittedName>
</protein>
<organism evidence="2">
    <name type="scientific">Streptomyces sp. R35</name>
    <dbReference type="NCBI Taxonomy" id="3238630"/>
    <lineage>
        <taxon>Bacteria</taxon>
        <taxon>Bacillati</taxon>
        <taxon>Actinomycetota</taxon>
        <taxon>Actinomycetes</taxon>
        <taxon>Kitasatosporales</taxon>
        <taxon>Streptomycetaceae</taxon>
        <taxon>Streptomyces</taxon>
    </lineage>
</organism>
<proteinExistence type="predicted"/>
<dbReference type="InterPro" id="IPR024983">
    <property type="entry name" value="CHAT_dom"/>
</dbReference>
<gene>
    <name evidence="2" type="ORF">AB5J50_00765</name>
</gene>
<evidence type="ECO:0000259" key="1">
    <source>
        <dbReference type="Pfam" id="PF12770"/>
    </source>
</evidence>
<dbReference type="RefSeq" id="WP_369253904.1">
    <property type="nucleotide sequence ID" value="NZ_CP163440.1"/>
</dbReference>
<name>A0AB39RW38_9ACTN</name>
<sequence>MEYYVTEKRTLVFGLTGGALEPEVVSVDLNRMELRKLAGGPGDDLPDAEVFTDGRLSELVAPVERWACPGDIVYLVPHDALHRLPLAAIPLGGRPLIDRNPVAVTPSSSVLRYCRAKRTGRRGSALVVAAPPTERPLAFAQEQAYAVAAGFGQSVVLNGPAARRAVLLERLCPGAAAPDIVHFTTHGVFEPEAPMQSGIELADGRLTAQDILGLTLQVDLVTLGACSTGVSDRRPGDELMGLTRALLYAGAPSVLVTLWDVDEVSTSMLFTRFYAELAAGASKAECLRRAQQWLRRQTLADVLTYAQLAGERLRDDQVAETALLCEQARLHARAGDPACAERLLTGILKRRDLPEHLRDQVQIALLQMRLLGSGAVDGSPALLPFDDPYYWAPFLLVGDWL</sequence>
<dbReference type="EMBL" id="CP163440">
    <property type="protein sequence ID" value="XDQ59447.1"/>
    <property type="molecule type" value="Genomic_DNA"/>
</dbReference>
<dbReference type="AlphaFoldDB" id="A0AB39RW38"/>
<dbReference type="PANTHER" id="PTHR10098">
    <property type="entry name" value="RAPSYN-RELATED"/>
    <property type="match status" value="1"/>
</dbReference>
<evidence type="ECO:0000313" key="2">
    <source>
        <dbReference type="EMBL" id="XDQ59447.1"/>
    </source>
</evidence>
<dbReference type="PANTHER" id="PTHR10098:SF108">
    <property type="entry name" value="TETRATRICOPEPTIDE REPEAT PROTEIN 28"/>
    <property type="match status" value="1"/>
</dbReference>
<feature type="domain" description="CHAT" evidence="1">
    <location>
        <begin position="60"/>
        <end position="399"/>
    </location>
</feature>
<accession>A0AB39RW38</accession>
<dbReference type="Pfam" id="PF12770">
    <property type="entry name" value="CHAT"/>
    <property type="match status" value="1"/>
</dbReference>